<evidence type="ECO:0000313" key="2">
    <source>
        <dbReference type="Proteomes" id="UP000001870"/>
    </source>
</evidence>
<proteinExistence type="predicted"/>
<keyword evidence="2" id="KW-1185">Reference proteome</keyword>
<dbReference type="Proteomes" id="UP000001870">
    <property type="component" value="Chromosome"/>
</dbReference>
<gene>
    <name evidence="1" type="ordered locus">MADE_1010535</name>
</gene>
<dbReference type="EMBL" id="CP001103">
    <property type="protein sequence ID" value="AEA98245.1"/>
    <property type="molecule type" value="Genomic_DNA"/>
</dbReference>
<dbReference type="AlphaFoldDB" id="F2G2G5"/>
<dbReference type="KEGG" id="amc:MADE_1010535"/>
<dbReference type="RefSeq" id="WP_012518570.1">
    <property type="nucleotide sequence ID" value="NC_011138.3"/>
</dbReference>
<evidence type="ECO:0000313" key="1">
    <source>
        <dbReference type="EMBL" id="AEA98245.1"/>
    </source>
</evidence>
<protein>
    <submittedName>
        <fullName evidence="1">Uncharacterized protein</fullName>
    </submittedName>
</protein>
<sequence>MKLLKQLSVENLEPDQEHVIAKTKNIALVVTEEVTAQEKEPFIVNGLTYLIYPPATLEKSPLAHLPREVVKLPCGGSCVVCLVATLKGLKRKIKSKKNNAVYASQIESDTSVNKINAAKMKNAIRQRR</sequence>
<dbReference type="HOGENOM" id="CLU_1954983_0_0_6"/>
<name>F2G2G5_ALTMD</name>
<reference evidence="1 2" key="1">
    <citation type="journal article" date="2008" name="ISME J.">
        <title>Comparative genomics of two ecotypes of the marine planktonic copiotroph Alteromonas macleodii suggests alternative lifestyles associated with different kinds of particulate organic matter.</title>
        <authorList>
            <person name="Ivars-Martinez E."/>
            <person name="Martin-Cuadrado A.B."/>
            <person name="D'Auria G."/>
            <person name="Mira A."/>
            <person name="Ferriera S."/>
            <person name="Johnson J."/>
            <person name="Friedman R."/>
            <person name="Rodriguez-Valera F."/>
        </authorList>
    </citation>
    <scope>NUCLEOTIDE SEQUENCE [LARGE SCALE GENOMIC DNA]</scope>
    <source>
        <strain evidence="2">DSM 17117 / CIP 110805 / LMG 28347 / Deep ecotype</strain>
    </source>
</reference>
<accession>F2G2G5</accession>
<organism evidence="1 2">
    <name type="scientific">Alteromonas mediterranea (strain DSM 17117 / CIP 110805 / LMG 28347 / Deep ecotype)</name>
    <dbReference type="NCBI Taxonomy" id="1774373"/>
    <lineage>
        <taxon>Bacteria</taxon>
        <taxon>Pseudomonadati</taxon>
        <taxon>Pseudomonadota</taxon>
        <taxon>Gammaproteobacteria</taxon>
        <taxon>Alteromonadales</taxon>
        <taxon>Alteromonadaceae</taxon>
        <taxon>Alteromonas/Salinimonas group</taxon>
        <taxon>Alteromonas</taxon>
    </lineage>
</organism>
<reference evidence="1 2" key="2">
    <citation type="journal article" date="2015" name="Antonie Van Leeuwenhoek">
        <title>Ecophysiological diversity of a novel member of the genus Alteromonas, and description of Alteromonas mediterranea sp. nov.</title>
        <authorList>
            <person name="Ivanova E.P."/>
            <person name="Lopez-Perez M."/>
            <person name="Zabalos M."/>
            <person name="Nguyen S.H."/>
            <person name="Webb H.K."/>
            <person name="Ryan J."/>
            <person name="Lagutin K."/>
            <person name="Vyssotski M."/>
            <person name="Crawford R.J."/>
            <person name="Rodriguez-Valera F."/>
        </authorList>
    </citation>
    <scope>NUCLEOTIDE SEQUENCE [LARGE SCALE GENOMIC DNA]</scope>
    <source>
        <strain evidence="2">DSM 17117 / CIP 110805 / LMG 28347 / Deep ecotype</strain>
    </source>
</reference>